<protein>
    <submittedName>
        <fullName evidence="2">Uncharacterized protein</fullName>
    </submittedName>
</protein>
<feature type="region of interest" description="Disordered" evidence="1">
    <location>
        <begin position="1"/>
        <end position="94"/>
    </location>
</feature>
<feature type="compositionally biased region" description="Basic and acidic residues" evidence="1">
    <location>
        <begin position="1"/>
        <end position="23"/>
    </location>
</feature>
<reference evidence="2 3" key="1">
    <citation type="submission" date="2024-11" db="EMBL/GenBank/DDBJ databases">
        <title>Chromosome-level genome assembly of Eucalyptus globulus Labill. provides insights into its genome evolution.</title>
        <authorList>
            <person name="Li X."/>
        </authorList>
    </citation>
    <scope>NUCLEOTIDE SEQUENCE [LARGE SCALE GENOMIC DNA]</scope>
    <source>
        <strain evidence="2">CL2024</strain>
        <tissue evidence="2">Fresh tender leaves</tissue>
    </source>
</reference>
<evidence type="ECO:0000256" key="1">
    <source>
        <dbReference type="SAM" id="MobiDB-lite"/>
    </source>
</evidence>
<sequence>MEKQEAHRQEGKRGQAEEGKKQPSLEGLPIKDSPYMQYKDLEDYKLQGYGAQGHLEPKPGRGAGTTDAPTMPGSAVSSEAELGRGHPSSGSPQVVGTSVIFMCLWNREC</sequence>
<dbReference type="AlphaFoldDB" id="A0ABD3JH00"/>
<accession>A0ABD3JH00</accession>
<keyword evidence="3" id="KW-1185">Reference proteome</keyword>
<organism evidence="2 3">
    <name type="scientific">Eucalyptus globulus</name>
    <name type="common">Tasmanian blue gum</name>
    <dbReference type="NCBI Taxonomy" id="34317"/>
    <lineage>
        <taxon>Eukaryota</taxon>
        <taxon>Viridiplantae</taxon>
        <taxon>Streptophyta</taxon>
        <taxon>Embryophyta</taxon>
        <taxon>Tracheophyta</taxon>
        <taxon>Spermatophyta</taxon>
        <taxon>Magnoliopsida</taxon>
        <taxon>eudicotyledons</taxon>
        <taxon>Gunneridae</taxon>
        <taxon>Pentapetalae</taxon>
        <taxon>rosids</taxon>
        <taxon>malvids</taxon>
        <taxon>Myrtales</taxon>
        <taxon>Myrtaceae</taxon>
        <taxon>Myrtoideae</taxon>
        <taxon>Eucalypteae</taxon>
        <taxon>Eucalyptus</taxon>
    </lineage>
</organism>
<dbReference type="Pfam" id="PF10714">
    <property type="entry name" value="LEA_6"/>
    <property type="match status" value="1"/>
</dbReference>
<proteinExistence type="predicted"/>
<gene>
    <name evidence="2" type="ORF">ACJRO7_031097</name>
</gene>
<name>A0ABD3JH00_EUCGL</name>
<dbReference type="EMBL" id="JBJKBG010000008">
    <property type="protein sequence ID" value="KAL3726153.1"/>
    <property type="molecule type" value="Genomic_DNA"/>
</dbReference>
<dbReference type="InterPro" id="IPR018930">
    <property type="entry name" value="LEA-18"/>
</dbReference>
<evidence type="ECO:0000313" key="2">
    <source>
        <dbReference type="EMBL" id="KAL3726153.1"/>
    </source>
</evidence>
<dbReference type="Proteomes" id="UP001634007">
    <property type="component" value="Unassembled WGS sequence"/>
</dbReference>
<evidence type="ECO:0000313" key="3">
    <source>
        <dbReference type="Proteomes" id="UP001634007"/>
    </source>
</evidence>
<comment type="caution">
    <text evidence="2">The sequence shown here is derived from an EMBL/GenBank/DDBJ whole genome shotgun (WGS) entry which is preliminary data.</text>
</comment>